<dbReference type="Pfam" id="PF00300">
    <property type="entry name" value="His_Phos_1"/>
    <property type="match status" value="1"/>
</dbReference>
<gene>
    <name evidence="1" type="ORF">CSC2_08470</name>
</gene>
<comment type="caution">
    <text evidence="1">The sequence shown here is derived from an EMBL/GenBank/DDBJ whole genome shotgun (WGS) entry which is preliminary data.</text>
</comment>
<dbReference type="PANTHER" id="PTHR48100">
    <property type="entry name" value="BROAD-SPECIFICITY PHOSPHATASE YOR283W-RELATED"/>
    <property type="match status" value="1"/>
</dbReference>
<dbReference type="CDD" id="cd07067">
    <property type="entry name" value="HP_PGM_like"/>
    <property type="match status" value="1"/>
</dbReference>
<dbReference type="PANTHER" id="PTHR48100:SF1">
    <property type="entry name" value="HISTIDINE PHOSPHATASE FAMILY PROTEIN-RELATED"/>
    <property type="match status" value="1"/>
</dbReference>
<evidence type="ECO:0000313" key="2">
    <source>
        <dbReference type="Proteomes" id="UP000663802"/>
    </source>
</evidence>
<dbReference type="InterPro" id="IPR013078">
    <property type="entry name" value="His_Pase_superF_clade-1"/>
</dbReference>
<dbReference type="EMBL" id="BMBA01000001">
    <property type="protein sequence ID" value="GFZ30321.1"/>
    <property type="molecule type" value="Genomic_DNA"/>
</dbReference>
<dbReference type="InterPro" id="IPR050275">
    <property type="entry name" value="PGM_Phosphatase"/>
</dbReference>
<name>A0ABQ1E6J4_9CLOT</name>
<evidence type="ECO:0000313" key="1">
    <source>
        <dbReference type="EMBL" id="GFZ30321.1"/>
    </source>
</evidence>
<proteinExistence type="predicted"/>
<dbReference type="InterPro" id="IPR029033">
    <property type="entry name" value="His_PPase_superfam"/>
</dbReference>
<dbReference type="SMART" id="SM00855">
    <property type="entry name" value="PGAM"/>
    <property type="match status" value="1"/>
</dbReference>
<sequence>MKSIITIQHTQSIHHTNGMVGSWTDWDLSDLGKIQADKIGTKLAAELQGKEYIMYSSDLLRAKNTAEIVSKHLAITPILTEALRERNLGVAVGKSVQWLRENIQCQEKTVDDRMFHDAESRRDVWNRLLDFYRIILADKNENIIIVSHGDTLSIFNAMWLGLDIEALNKCDLFGMAGGVSFMTETQDGKHIIRRLSDMSYLK</sequence>
<dbReference type="Proteomes" id="UP000663802">
    <property type="component" value="Unassembled WGS sequence"/>
</dbReference>
<keyword evidence="2" id="KW-1185">Reference proteome</keyword>
<reference evidence="1 2" key="1">
    <citation type="journal article" date="2021" name="Int. J. Syst. Evol. Microbiol.">
        <title>Clostridium zeae sp. nov., isolated from corn silage.</title>
        <authorList>
            <person name="Kobayashi H."/>
            <person name="Tanizawa Y."/>
            <person name="Yagura M."/>
            <person name="Sakamoto M."/>
            <person name="Ohkuma M."/>
            <person name="Tohno M."/>
        </authorList>
    </citation>
    <scope>NUCLEOTIDE SEQUENCE [LARGE SCALE GENOMIC DNA]</scope>
    <source>
        <strain evidence="1 2">CSC2</strain>
    </source>
</reference>
<protein>
    <submittedName>
        <fullName evidence="1">Histidine phosphatase family protein</fullName>
    </submittedName>
</protein>
<accession>A0ABQ1E6J4</accession>
<organism evidence="1 2">
    <name type="scientific">Clostridium zeae</name>
    <dbReference type="NCBI Taxonomy" id="2759022"/>
    <lineage>
        <taxon>Bacteria</taxon>
        <taxon>Bacillati</taxon>
        <taxon>Bacillota</taxon>
        <taxon>Clostridia</taxon>
        <taxon>Eubacteriales</taxon>
        <taxon>Clostridiaceae</taxon>
        <taxon>Clostridium</taxon>
    </lineage>
</organism>
<dbReference type="Gene3D" id="3.40.50.1240">
    <property type="entry name" value="Phosphoglycerate mutase-like"/>
    <property type="match status" value="1"/>
</dbReference>
<dbReference type="SUPFAM" id="SSF53254">
    <property type="entry name" value="Phosphoglycerate mutase-like"/>
    <property type="match status" value="1"/>
</dbReference>
<dbReference type="RefSeq" id="WP_206868296.1">
    <property type="nucleotide sequence ID" value="NZ_BMBA01000001.1"/>
</dbReference>